<dbReference type="OrthoDB" id="194358at2759"/>
<sequence>MDQRLKDAAQEGNIDTLYELIKEDANVLDKIDKIPFVETPLHIAASVGHTLFAMEIMRLKPSFATKLNQNGFTPMHLALQKFNELEYYRVLQINQAQLVEQLIDADSDIVRVPGREGVTPFHYVAQMGNLDLLTKFSKGCPKSYEDVTIRGENVLHVALKYDKVEAFRLMIGWIRQACFKDASHGSGNCDVGRIKNTILCCMLQYPKINTRQVFSTQVNFIAELVVSLLLDTGFFDNLYAKNLAGDTVFNILERQTQEGRLDNRLIREMLMPRKRPPKRLTEERRGKSFKIFDELCIIVRRRQTAMTEERRNALLVVAALLITVTYQVALISPPNKQPNGFNCTAPVNQNPININATRGANQYFNCTTRFDIGSEVDFDDKPWCMLLLCVRNEEEDEVV</sequence>
<feature type="transmembrane region" description="Helical" evidence="1">
    <location>
        <begin position="312"/>
        <end position="331"/>
    </location>
</feature>
<dbReference type="PANTHER" id="PTHR24128">
    <property type="entry name" value="HOMEOBOX PROTEIN WARIAI"/>
    <property type="match status" value="1"/>
</dbReference>
<dbReference type="InterPro" id="IPR036770">
    <property type="entry name" value="Ankyrin_rpt-contain_sf"/>
</dbReference>
<dbReference type="SMART" id="SM00248">
    <property type="entry name" value="ANK"/>
    <property type="match status" value="5"/>
</dbReference>
<gene>
    <name evidence="2" type="ORF">FH972_012322</name>
</gene>
<organism evidence="2 3">
    <name type="scientific">Carpinus fangiana</name>
    <dbReference type="NCBI Taxonomy" id="176857"/>
    <lineage>
        <taxon>Eukaryota</taxon>
        <taxon>Viridiplantae</taxon>
        <taxon>Streptophyta</taxon>
        <taxon>Embryophyta</taxon>
        <taxon>Tracheophyta</taxon>
        <taxon>Spermatophyta</taxon>
        <taxon>Magnoliopsida</taxon>
        <taxon>eudicotyledons</taxon>
        <taxon>Gunneridae</taxon>
        <taxon>Pentapetalae</taxon>
        <taxon>rosids</taxon>
        <taxon>fabids</taxon>
        <taxon>Fagales</taxon>
        <taxon>Betulaceae</taxon>
        <taxon>Carpinus</taxon>
    </lineage>
</organism>
<keyword evidence="1" id="KW-0472">Membrane</keyword>
<dbReference type="Pfam" id="PF12796">
    <property type="entry name" value="Ank_2"/>
    <property type="match status" value="1"/>
</dbReference>
<keyword evidence="1" id="KW-1133">Transmembrane helix</keyword>
<dbReference type="AlphaFoldDB" id="A0A5N6R3H4"/>
<keyword evidence="3" id="KW-1185">Reference proteome</keyword>
<dbReference type="Proteomes" id="UP000327013">
    <property type="component" value="Chromosome 5"/>
</dbReference>
<protein>
    <submittedName>
        <fullName evidence="2">Uncharacterized protein</fullName>
    </submittedName>
</protein>
<proteinExistence type="predicted"/>
<evidence type="ECO:0000313" key="3">
    <source>
        <dbReference type="Proteomes" id="UP000327013"/>
    </source>
</evidence>
<evidence type="ECO:0000313" key="2">
    <source>
        <dbReference type="EMBL" id="KAE8055482.1"/>
    </source>
</evidence>
<accession>A0A5N6R3H4</accession>
<reference evidence="2 3" key="1">
    <citation type="submission" date="2019-06" db="EMBL/GenBank/DDBJ databases">
        <title>A chromosomal-level reference genome of Carpinus fangiana (Coryloideae, Betulaceae).</title>
        <authorList>
            <person name="Yang X."/>
            <person name="Wang Z."/>
            <person name="Zhang L."/>
            <person name="Hao G."/>
            <person name="Liu J."/>
            <person name="Yang Y."/>
        </authorList>
    </citation>
    <scope>NUCLEOTIDE SEQUENCE [LARGE SCALE GENOMIC DNA]</scope>
    <source>
        <strain evidence="2">Cfa_2016G</strain>
        <tissue evidence="2">Leaf</tissue>
    </source>
</reference>
<evidence type="ECO:0000256" key="1">
    <source>
        <dbReference type="SAM" id="Phobius"/>
    </source>
</evidence>
<keyword evidence="1" id="KW-0812">Transmembrane</keyword>
<name>A0A5N6R3H4_9ROSI</name>
<dbReference type="PANTHER" id="PTHR24128:SF24">
    <property type="entry name" value="ANKYRIN REPEAT PROTEIN"/>
    <property type="match status" value="1"/>
</dbReference>
<dbReference type="Gene3D" id="1.25.40.20">
    <property type="entry name" value="Ankyrin repeat-containing domain"/>
    <property type="match status" value="1"/>
</dbReference>
<dbReference type="EMBL" id="CM017325">
    <property type="protein sequence ID" value="KAE8055482.1"/>
    <property type="molecule type" value="Genomic_DNA"/>
</dbReference>
<dbReference type="InterPro" id="IPR002110">
    <property type="entry name" value="Ankyrin_rpt"/>
</dbReference>
<dbReference type="SUPFAM" id="SSF48403">
    <property type="entry name" value="Ankyrin repeat"/>
    <property type="match status" value="1"/>
</dbReference>